<feature type="region of interest" description="Disordered" evidence="1">
    <location>
        <begin position="761"/>
        <end position="803"/>
    </location>
</feature>
<proteinExistence type="predicted"/>
<comment type="caution">
    <text evidence="2">The sequence shown here is derived from an EMBL/GenBank/DDBJ whole genome shotgun (WGS) entry which is preliminary data.</text>
</comment>
<accession>A0A401YSX6</accession>
<organism evidence="2 3">
    <name type="scientific">Embleya hyalina</name>
    <dbReference type="NCBI Taxonomy" id="516124"/>
    <lineage>
        <taxon>Bacteria</taxon>
        <taxon>Bacillati</taxon>
        <taxon>Actinomycetota</taxon>
        <taxon>Actinomycetes</taxon>
        <taxon>Kitasatosporales</taxon>
        <taxon>Streptomycetaceae</taxon>
        <taxon>Embleya</taxon>
    </lineage>
</organism>
<dbReference type="Proteomes" id="UP000286931">
    <property type="component" value="Unassembled WGS sequence"/>
</dbReference>
<name>A0A401YSX6_9ACTN</name>
<dbReference type="AlphaFoldDB" id="A0A401YSX6"/>
<protein>
    <submittedName>
        <fullName evidence="2">Uncharacterized protein</fullName>
    </submittedName>
</protein>
<feature type="compositionally biased region" description="Low complexity" evidence="1">
    <location>
        <begin position="87"/>
        <end position="103"/>
    </location>
</feature>
<feature type="compositionally biased region" description="Acidic residues" evidence="1">
    <location>
        <begin position="77"/>
        <end position="86"/>
    </location>
</feature>
<feature type="region of interest" description="Disordered" evidence="1">
    <location>
        <begin position="1"/>
        <end position="106"/>
    </location>
</feature>
<reference evidence="2 3" key="1">
    <citation type="submission" date="2018-12" db="EMBL/GenBank/DDBJ databases">
        <title>Draft genome sequence of Embleya hyalina NBRC 13850T.</title>
        <authorList>
            <person name="Komaki H."/>
            <person name="Hosoyama A."/>
            <person name="Kimura A."/>
            <person name="Ichikawa N."/>
            <person name="Tamura T."/>
        </authorList>
    </citation>
    <scope>NUCLEOTIDE SEQUENCE [LARGE SCALE GENOMIC DNA]</scope>
    <source>
        <strain evidence="2 3">NBRC 13850</strain>
    </source>
</reference>
<evidence type="ECO:0000313" key="2">
    <source>
        <dbReference type="EMBL" id="GCD97713.1"/>
    </source>
</evidence>
<keyword evidence="3" id="KW-1185">Reference proteome</keyword>
<sequence>MWQRQVGVPGHTGRDARADRRRRSNASPAPAPRPGERLTSDAVSALQGSAGNAAVARMLRPARPSTVPVPVQRLRSDDEEESDDEGQPAQQPQQQAPAPNPNQVRAGITTLVDNPPMVNYGARRQGRAHGEFWMRFARSKQGEEAEETLSETSALLFDSMKGAQEQAREEDPEHTAEDSNNREVQGMLINGRLVFASNYNSSIDTLVERGRHEVGAEPTFGELLEFEQSDAALTRGLREHEAENVRAKLASFRRKNRAIVTGQRGEGEQQRGPDATAMALRAKMDSPVIVVDVEDPDLHGMLTDEEHEGRVFLLRFAALDPRAKKTGKNKGQQTQEGSVHAEQKLLLALRRAGIRPRRDVRGPISVMGKYRPCMGCAAALMYYRERLDFTNLTFDENYGHYFQGSVDSLYEHQRHVMDAHYLEYIRQMVAEDITSTPAMAHEAAPQGAVHRRGGPSLRVPGAYASRQADVTPPTSDAEFDEDDTYRRITRPLTDTWTTETASAGIGKGSATHTIPRRRHERLTPEQQTELRELWNGRPGEPPTNASRRQAIELADRYNARDQMTFEYLAKVVALHPDRFNGYVARFRDRGHWKHVPTRSKKVETGPKNRKKGAVEKQFTKGGELDQEGMDTIRAVIESLGDDAWCRDWRRADDGRSTGELNATKAPDALLRTLAELRRDHHYSVPSLSKYLHTGANGDKLRKAIQRKGEKLLARREQSETPMRTEDIEMEDAAPIKTEEAEGAEDFEMDDEPWSVPAGFAGGSSSSMTLPHRPGPSIGIGEAGSSSGTSYRDRPREIGGYTLHVDPRTGQATYIDEDTGYEYVHVDGRMVRIDRGEDEDVEMGGSRGRR</sequence>
<evidence type="ECO:0000256" key="1">
    <source>
        <dbReference type="SAM" id="MobiDB-lite"/>
    </source>
</evidence>
<dbReference type="EMBL" id="BIFH01000025">
    <property type="protein sequence ID" value="GCD97713.1"/>
    <property type="molecule type" value="Genomic_DNA"/>
</dbReference>
<evidence type="ECO:0000313" key="3">
    <source>
        <dbReference type="Proteomes" id="UP000286931"/>
    </source>
</evidence>
<feature type="compositionally biased region" description="Low complexity" evidence="1">
    <location>
        <begin position="774"/>
        <end position="789"/>
    </location>
</feature>
<gene>
    <name evidence="2" type="ORF">EHYA_05409</name>
</gene>